<name>A0ABU4SVA7_9PSEU</name>
<evidence type="ECO:0000313" key="2">
    <source>
        <dbReference type="Proteomes" id="UP001285521"/>
    </source>
</evidence>
<evidence type="ECO:0000313" key="1">
    <source>
        <dbReference type="EMBL" id="MDX8029693.1"/>
    </source>
</evidence>
<accession>A0ABU4SVA7</accession>
<reference evidence="1 2" key="2">
    <citation type="submission" date="2023-11" db="EMBL/GenBank/DDBJ databases">
        <authorList>
            <person name="Lara A.C."/>
            <person name="Chronakova A."/>
        </authorList>
    </citation>
    <scope>NUCLEOTIDE SEQUENCE [LARGE SCALE GENOMIC DNA]</scope>
    <source>
        <strain evidence="1 2">BCCO 10_0856</strain>
    </source>
</reference>
<gene>
    <name evidence="1" type="ORF">SK803_05695</name>
</gene>
<sequence length="41" mass="4968">MFDLVVRPNPVLAPREISETKTRRWREHWPELTVLPWPDQA</sequence>
<reference evidence="1 2" key="1">
    <citation type="submission" date="2023-11" db="EMBL/GenBank/DDBJ databases">
        <title>Lentzea sokolovensis, sp. nov., Lentzea kristufkii, sp. nov., and Lentzea miocenensis, sp. nov., rare actinobacteria from Sokolov Coal Basin, Miocene lacustrine sediment, Czech Republic.</title>
        <authorList>
            <person name="Lara A."/>
            <person name="Kotroba L."/>
            <person name="Nouioui I."/>
            <person name="Neumann-Schaal M."/>
            <person name="Mast Y."/>
            <person name="Chronakova A."/>
        </authorList>
    </citation>
    <scope>NUCLEOTIDE SEQUENCE [LARGE SCALE GENOMIC DNA]</scope>
    <source>
        <strain evidence="1 2">BCCO 10_0856</strain>
    </source>
</reference>
<comment type="caution">
    <text evidence="1">The sequence shown here is derived from an EMBL/GenBank/DDBJ whole genome shotgun (WGS) entry which is preliminary data.</text>
</comment>
<dbReference type="EMBL" id="JAXAVW010000003">
    <property type="protein sequence ID" value="MDX8029693.1"/>
    <property type="molecule type" value="Genomic_DNA"/>
</dbReference>
<proteinExistence type="predicted"/>
<keyword evidence="2" id="KW-1185">Reference proteome</keyword>
<dbReference type="RefSeq" id="WP_319964687.1">
    <property type="nucleotide sequence ID" value="NZ_JAXAVW010000003.1"/>
</dbReference>
<dbReference type="Proteomes" id="UP001285521">
    <property type="component" value="Unassembled WGS sequence"/>
</dbReference>
<organism evidence="1 2">
    <name type="scientific">Lentzea miocenica</name>
    <dbReference type="NCBI Taxonomy" id="3095431"/>
    <lineage>
        <taxon>Bacteria</taxon>
        <taxon>Bacillati</taxon>
        <taxon>Actinomycetota</taxon>
        <taxon>Actinomycetes</taxon>
        <taxon>Pseudonocardiales</taxon>
        <taxon>Pseudonocardiaceae</taxon>
        <taxon>Lentzea</taxon>
    </lineage>
</organism>
<protein>
    <submittedName>
        <fullName evidence="1">Uncharacterized protein</fullName>
    </submittedName>
</protein>